<evidence type="ECO:0000256" key="1">
    <source>
        <dbReference type="ARBA" id="ARBA00022801"/>
    </source>
</evidence>
<dbReference type="GO" id="GO:0006508">
    <property type="term" value="P:proteolysis"/>
    <property type="evidence" value="ECO:0007669"/>
    <property type="project" value="InterPro"/>
</dbReference>
<gene>
    <name evidence="4" type="ORF">CSW64_11615</name>
</gene>
<organism evidence="4 5">
    <name type="scientific">Caulobacter mirabilis</name>
    <dbReference type="NCBI Taxonomy" id="69666"/>
    <lineage>
        <taxon>Bacteria</taxon>
        <taxon>Pseudomonadati</taxon>
        <taxon>Pseudomonadota</taxon>
        <taxon>Alphaproteobacteria</taxon>
        <taxon>Caulobacterales</taxon>
        <taxon>Caulobacteraceae</taxon>
        <taxon>Caulobacter</taxon>
    </lineage>
</organism>
<dbReference type="GO" id="GO:0004190">
    <property type="term" value="F:aspartic-type endopeptidase activity"/>
    <property type="evidence" value="ECO:0007669"/>
    <property type="project" value="InterPro"/>
</dbReference>
<dbReference type="EMBL" id="CP024201">
    <property type="protein sequence ID" value="ATQ43009.1"/>
    <property type="molecule type" value="Genomic_DNA"/>
</dbReference>
<dbReference type="OrthoDB" id="107347at2"/>
<dbReference type="PROSITE" id="PS50175">
    <property type="entry name" value="ASP_PROT_RETROV"/>
    <property type="match status" value="1"/>
</dbReference>
<evidence type="ECO:0000313" key="5">
    <source>
        <dbReference type="Proteomes" id="UP000228945"/>
    </source>
</evidence>
<dbReference type="Proteomes" id="UP000228945">
    <property type="component" value="Chromosome"/>
</dbReference>
<dbReference type="InterPro" id="IPR001969">
    <property type="entry name" value="Aspartic_peptidase_AS"/>
</dbReference>
<reference evidence="4 5" key="1">
    <citation type="submission" date="2017-10" db="EMBL/GenBank/DDBJ databases">
        <title>Genome sequence of Caulobacter mirabilis FWC38.</title>
        <authorList>
            <person name="Fiebig A."/>
            <person name="Crosson S."/>
        </authorList>
    </citation>
    <scope>NUCLEOTIDE SEQUENCE [LARGE SCALE GENOMIC DNA]</scope>
    <source>
        <strain evidence="4 5">FWC 38</strain>
    </source>
</reference>
<dbReference type="KEGG" id="cmb:CSW64_11615"/>
<name>A0A2D2AYA5_9CAUL</name>
<dbReference type="SUPFAM" id="SSF50630">
    <property type="entry name" value="Acid proteases"/>
    <property type="match status" value="2"/>
</dbReference>
<accession>A0A2D2AYA5</accession>
<dbReference type="PROSITE" id="PS00141">
    <property type="entry name" value="ASP_PROTEASE"/>
    <property type="match status" value="1"/>
</dbReference>
<dbReference type="AlphaFoldDB" id="A0A2D2AYA5"/>
<keyword evidence="1" id="KW-0378">Hydrolase</keyword>
<keyword evidence="2" id="KW-0732">Signal</keyword>
<feature type="chain" id="PRO_5013695949" evidence="2">
    <location>
        <begin position="24"/>
        <end position="309"/>
    </location>
</feature>
<keyword evidence="5" id="KW-1185">Reference proteome</keyword>
<dbReference type="InterPro" id="IPR021109">
    <property type="entry name" value="Peptidase_aspartic_dom_sf"/>
</dbReference>
<evidence type="ECO:0000313" key="4">
    <source>
        <dbReference type="EMBL" id="ATQ43009.1"/>
    </source>
</evidence>
<dbReference type="Pfam" id="PF13650">
    <property type="entry name" value="Asp_protease_2"/>
    <property type="match status" value="2"/>
</dbReference>
<evidence type="ECO:0000256" key="2">
    <source>
        <dbReference type="SAM" id="SignalP"/>
    </source>
</evidence>
<dbReference type="RefSeq" id="WP_099622260.1">
    <property type="nucleotide sequence ID" value="NZ_CP024201.1"/>
</dbReference>
<evidence type="ECO:0000259" key="3">
    <source>
        <dbReference type="PROSITE" id="PS50175"/>
    </source>
</evidence>
<feature type="signal peptide" evidence="2">
    <location>
        <begin position="1"/>
        <end position="23"/>
    </location>
</feature>
<dbReference type="InterPro" id="IPR001995">
    <property type="entry name" value="Peptidase_A2_cat"/>
</dbReference>
<sequence>MDWNRRSIVAALGALAPSAVAWAEPAPETGVNLKTGRDDQERMTIPVRIGNVEGYDFVVDTGADRSVLASDVAAALGLPAGRKVLIHGITGQEVTATVRCPALKVGEVTLPPQELPVIDRPRLGADGLLGMDVLQNRRLTLDFRQRRLDIRAASGASPARLDPRWVIVPTDGVHGHLTIISARVGTIAATAFVDSGASMTIANPALAQAMRSRRRWQSSAPQVTLAGVTDHAVTGEGRIIPQLRLGTMSFSHVPVVVCDLHLFRQWRLDDRPAILLGVDVLRMFAKVELDYGRRRLLFRAGQAPPPLMA</sequence>
<feature type="domain" description="Peptidase A2" evidence="3">
    <location>
        <begin position="55"/>
        <end position="91"/>
    </location>
</feature>
<dbReference type="InterPro" id="IPR034122">
    <property type="entry name" value="Retropepsin-like_bacterial"/>
</dbReference>
<dbReference type="CDD" id="cd05483">
    <property type="entry name" value="retropepsin_like_bacteria"/>
    <property type="match status" value="1"/>
</dbReference>
<protein>
    <submittedName>
        <fullName evidence="4">Peptidase A2A</fullName>
    </submittedName>
</protein>
<dbReference type="Gene3D" id="2.40.70.10">
    <property type="entry name" value="Acid Proteases"/>
    <property type="match status" value="2"/>
</dbReference>
<proteinExistence type="predicted"/>